<evidence type="ECO:0000256" key="1">
    <source>
        <dbReference type="ARBA" id="ARBA00000799"/>
    </source>
</evidence>
<evidence type="ECO:0000256" key="3">
    <source>
        <dbReference type="ARBA" id="ARBA00012824"/>
    </source>
</evidence>
<dbReference type="InterPro" id="IPR015890">
    <property type="entry name" value="Chorismate_C"/>
</dbReference>
<evidence type="ECO:0000259" key="6">
    <source>
        <dbReference type="Pfam" id="PF00425"/>
    </source>
</evidence>
<evidence type="ECO:0000256" key="2">
    <source>
        <dbReference type="ARBA" id="ARBA00005297"/>
    </source>
</evidence>
<feature type="domain" description="Chorismate-utilising enzyme C-terminal" evidence="6">
    <location>
        <begin position="111"/>
        <end position="374"/>
    </location>
</feature>
<evidence type="ECO:0000313" key="7">
    <source>
        <dbReference type="EMBL" id="MCT4333277.1"/>
    </source>
</evidence>
<sequence length="394" mass="41138">MNMSFLDPARCARTNAAVGHFVFRGPNGTLRAKGTPSPVPSGIGTTRQARVSQALAGGGTGSVLAGALPFRRDGVDCLWLASGIDRQPLHVTTAQACAPDPTLRAEPAAAKYAETVAEALRIMASDPDGPDRLRKIVLARSLTVHASRPISPDMLQSRLSEDPMVTTFRVTLRDASFGDGPAVLVGASPEILVEKRAGRIMSNPLAGSAPRHADPIADAEACAGLAGSAKDRREHAMVVEYILDTLAPWCRQLGCPDGTGLTCTRSMWHLGTRITGELKDDSTPSILLATMLHPTPAVCGLPCDRAAALIERLEPVARDFYAGAVGWCDTTGDGAWHVAIRCARIAGNQARLYAGAGIVPGSEPASEAAETGNKFAALLRALGLPAEAAMAATN</sequence>
<dbReference type="Pfam" id="PF00425">
    <property type="entry name" value="Chorismate_bind"/>
    <property type="match status" value="1"/>
</dbReference>
<dbReference type="RefSeq" id="WP_260277164.1">
    <property type="nucleotide sequence ID" value="NZ_JANAVZ010000005.1"/>
</dbReference>
<comment type="caution">
    <text evidence="7">The sequence shown here is derived from an EMBL/GenBank/DDBJ whole genome shotgun (WGS) entry which is preliminary data.</text>
</comment>
<gene>
    <name evidence="7" type="ORF">MU516_10405</name>
</gene>
<dbReference type="InterPro" id="IPR005801">
    <property type="entry name" value="ADC_synthase"/>
</dbReference>
<accession>A0ABT2K9S8</accession>
<keyword evidence="8" id="KW-1185">Reference proteome</keyword>
<comment type="similarity">
    <text evidence="2">Belongs to the isochorismate synthase family.</text>
</comment>
<evidence type="ECO:0000256" key="4">
    <source>
        <dbReference type="ARBA" id="ARBA00023235"/>
    </source>
</evidence>
<name>A0ABT2K9S8_9RHOB</name>
<evidence type="ECO:0000313" key="8">
    <source>
        <dbReference type="Proteomes" id="UP001320702"/>
    </source>
</evidence>
<dbReference type="PANTHER" id="PTHR42839:SF2">
    <property type="entry name" value="ISOCHORISMATE SYNTHASE ENTC"/>
    <property type="match status" value="1"/>
</dbReference>
<keyword evidence="4 7" id="KW-0413">Isomerase</keyword>
<reference evidence="7 8" key="1">
    <citation type="submission" date="2022-04" db="EMBL/GenBank/DDBJ databases">
        <title>Paracoccus sp. YLB-12 draft genome sequence.</title>
        <authorList>
            <person name="Yu L."/>
        </authorList>
    </citation>
    <scope>NUCLEOTIDE SEQUENCE [LARGE SCALE GENOMIC DNA]</scope>
    <source>
        <strain evidence="7 8">YLB-12</strain>
    </source>
</reference>
<dbReference type="SUPFAM" id="SSF56322">
    <property type="entry name" value="ADC synthase"/>
    <property type="match status" value="1"/>
</dbReference>
<proteinExistence type="inferred from homology"/>
<dbReference type="GO" id="GO:0008909">
    <property type="term" value="F:isochorismate synthase activity"/>
    <property type="evidence" value="ECO:0007669"/>
    <property type="project" value="UniProtKB-EC"/>
</dbReference>
<dbReference type="Gene3D" id="3.60.120.10">
    <property type="entry name" value="Anthranilate synthase"/>
    <property type="match status" value="1"/>
</dbReference>
<organism evidence="7 8">
    <name type="scientific">Paracoccus maritimus</name>
    <dbReference type="NCBI Taxonomy" id="2933292"/>
    <lineage>
        <taxon>Bacteria</taxon>
        <taxon>Pseudomonadati</taxon>
        <taxon>Pseudomonadota</taxon>
        <taxon>Alphaproteobacteria</taxon>
        <taxon>Rhodobacterales</taxon>
        <taxon>Paracoccaceae</taxon>
        <taxon>Paracoccus</taxon>
    </lineage>
</organism>
<dbReference type="EC" id="5.4.4.2" evidence="3"/>
<dbReference type="PANTHER" id="PTHR42839">
    <property type="entry name" value="ISOCHORISMATE SYNTHASE ENTC"/>
    <property type="match status" value="1"/>
</dbReference>
<dbReference type="EMBL" id="JANAVZ010000005">
    <property type="protein sequence ID" value="MCT4333277.1"/>
    <property type="molecule type" value="Genomic_DNA"/>
</dbReference>
<dbReference type="NCBIfam" id="TIGR00543">
    <property type="entry name" value="isochor_syn"/>
    <property type="match status" value="1"/>
</dbReference>
<protein>
    <recommendedName>
        <fullName evidence="3">isochorismate synthase</fullName>
        <ecNumber evidence="3">5.4.4.2</ecNumber>
    </recommendedName>
    <alternativeName>
        <fullName evidence="5">Isochorismate mutase</fullName>
    </alternativeName>
</protein>
<evidence type="ECO:0000256" key="5">
    <source>
        <dbReference type="ARBA" id="ARBA00041564"/>
    </source>
</evidence>
<dbReference type="InterPro" id="IPR004561">
    <property type="entry name" value="IsoChor_synthase"/>
</dbReference>
<comment type="catalytic activity">
    <reaction evidence="1">
        <text>chorismate = isochorismate</text>
        <dbReference type="Rhea" id="RHEA:18985"/>
        <dbReference type="ChEBI" id="CHEBI:29748"/>
        <dbReference type="ChEBI" id="CHEBI:29780"/>
        <dbReference type="EC" id="5.4.4.2"/>
    </reaction>
</comment>
<dbReference type="Proteomes" id="UP001320702">
    <property type="component" value="Unassembled WGS sequence"/>
</dbReference>